<dbReference type="GO" id="GO:0003677">
    <property type="term" value="F:DNA binding"/>
    <property type="evidence" value="ECO:0007669"/>
    <property type="project" value="UniProtKB-KW"/>
</dbReference>
<feature type="region of interest" description="Disordered" evidence="5">
    <location>
        <begin position="338"/>
        <end position="362"/>
    </location>
</feature>
<feature type="region of interest" description="Disordered" evidence="5">
    <location>
        <begin position="227"/>
        <end position="277"/>
    </location>
</feature>
<dbReference type="InterPro" id="IPR025756">
    <property type="entry name" value="Myb_CC_LHEQLE"/>
</dbReference>
<dbReference type="InterPro" id="IPR009057">
    <property type="entry name" value="Homeodomain-like_sf"/>
</dbReference>
<feature type="compositionally biased region" description="Polar residues" evidence="5">
    <location>
        <begin position="440"/>
        <end position="452"/>
    </location>
</feature>
<feature type="compositionally biased region" description="Polar residues" evidence="5">
    <location>
        <begin position="236"/>
        <end position="255"/>
    </location>
</feature>
<dbReference type="NCBIfam" id="TIGR01557">
    <property type="entry name" value="myb_SHAQKYF"/>
    <property type="match status" value="1"/>
</dbReference>
<feature type="compositionally biased region" description="Low complexity" evidence="5">
    <location>
        <begin position="352"/>
        <end position="362"/>
    </location>
</feature>
<keyword evidence="2" id="KW-0238">DNA-binding</keyword>
<protein>
    <submittedName>
        <fullName evidence="7">MYB-CC type transcription factor, LHEQLE-containing domain</fullName>
    </submittedName>
</protein>
<dbReference type="InterPro" id="IPR017930">
    <property type="entry name" value="Myb_dom"/>
</dbReference>
<dbReference type="InterPro" id="IPR046955">
    <property type="entry name" value="PHR1-like"/>
</dbReference>
<evidence type="ECO:0000256" key="2">
    <source>
        <dbReference type="ARBA" id="ARBA00023125"/>
    </source>
</evidence>
<dbReference type="Gene3D" id="1.10.10.60">
    <property type="entry name" value="Homeodomain-like"/>
    <property type="match status" value="1"/>
</dbReference>
<dbReference type="PANTHER" id="PTHR31499:SF80">
    <property type="entry name" value="HTH MYB-TYPE DOMAIN-CONTAINING PROTEIN"/>
    <property type="match status" value="1"/>
</dbReference>
<evidence type="ECO:0000256" key="5">
    <source>
        <dbReference type="SAM" id="MobiDB-lite"/>
    </source>
</evidence>
<dbReference type="FunFam" id="1.10.10.60:FF:000002">
    <property type="entry name" value="Myb family transcription factor"/>
    <property type="match status" value="1"/>
</dbReference>
<dbReference type="GO" id="GO:0003700">
    <property type="term" value="F:DNA-binding transcription factor activity"/>
    <property type="evidence" value="ECO:0007669"/>
    <property type="project" value="InterPro"/>
</dbReference>
<organism evidence="7">
    <name type="scientific">Saccharum hybrid cultivar R570</name>
    <dbReference type="NCBI Taxonomy" id="131158"/>
    <lineage>
        <taxon>Eukaryota</taxon>
        <taxon>Viridiplantae</taxon>
        <taxon>Streptophyta</taxon>
        <taxon>Embryophyta</taxon>
        <taxon>Tracheophyta</taxon>
        <taxon>Spermatophyta</taxon>
        <taxon>Magnoliopsida</taxon>
        <taxon>Liliopsida</taxon>
        <taxon>Poales</taxon>
        <taxon>Poaceae</taxon>
        <taxon>PACMAD clade</taxon>
        <taxon>Panicoideae</taxon>
        <taxon>Andropogonodae</taxon>
        <taxon>Andropogoneae</taxon>
        <taxon>Saccharinae</taxon>
        <taxon>Saccharum</taxon>
        <taxon>Saccharum officinarum species complex</taxon>
    </lineage>
</organism>
<feature type="compositionally biased region" description="Basic and acidic residues" evidence="5">
    <location>
        <begin position="338"/>
        <end position="350"/>
    </location>
</feature>
<accession>A0A059PZC3</accession>
<reference evidence="7" key="1">
    <citation type="submission" date="2013-05" db="EMBL/GenBank/DDBJ databases">
        <title>Building the sugarcane genome for biotechnology and identifying evolutionary trends.</title>
        <authorList>
            <person name="De Setta N."/>
            <person name="Monteiro-Vitorello C.B."/>
            <person name="Metcalfe C.J."/>
            <person name="Cruz G.M.Q."/>
            <person name="Del Bem L.E."/>
            <person name="Vicentini R."/>
            <person name="Nogueira F.T.S."/>
            <person name="Campos R.A."/>
            <person name="Nunes S.L."/>
            <person name="Turrini P.C.G."/>
            <person name="Vieira A.P."/>
            <person name="Cruz E.A.O."/>
            <person name="Correa T.C.S."/>
            <person name="Hotta C.T."/>
            <person name="de Mello-Varani A."/>
            <person name="Vautrin S."/>
            <person name="Trindade A.S."/>
            <person name="Vilela M.M."/>
            <person name="Horta C.L."/>
            <person name="Sato P.M."/>
            <person name="de Andrade R.F."/>
            <person name="Nishiyama M.Y."/>
            <person name="Cardoso-Silva C.B."/>
            <person name="Scortecci K.C."/>
            <person name="Garcia A.A.F."/>
            <person name="Carneiro M.S."/>
            <person name="Kim C."/>
            <person name="Paterson A.H."/>
            <person name="Berges H."/>
            <person name="D'Hont A."/>
            <person name="de-Souza A.P."/>
            <person name="Souza G.M."/>
            <person name="Vincentz M."/>
            <person name="Kitajima J.P."/>
            <person name="Van Sluys M.-A."/>
        </authorList>
    </citation>
    <scope>NUCLEOTIDE SEQUENCE</scope>
</reference>
<evidence type="ECO:0000313" key="7">
    <source>
        <dbReference type="EMBL" id="AGT16557.1"/>
    </source>
</evidence>
<keyword evidence="4" id="KW-0539">Nucleus</keyword>
<feature type="region of interest" description="Disordered" evidence="5">
    <location>
        <begin position="416"/>
        <end position="482"/>
    </location>
</feature>
<dbReference type="PROSITE" id="PS51294">
    <property type="entry name" value="HTH_MYB"/>
    <property type="match status" value="1"/>
</dbReference>
<dbReference type="AlphaFoldDB" id="A0A059PZC3"/>
<name>A0A059PZC3_9POAL</name>
<proteinExistence type="predicted"/>
<feature type="region of interest" description="Disordered" evidence="5">
    <location>
        <begin position="78"/>
        <end position="107"/>
    </location>
</feature>
<dbReference type="Pfam" id="PF00249">
    <property type="entry name" value="Myb_DNA-binding"/>
    <property type="match status" value="1"/>
</dbReference>
<dbReference type="EMBL" id="KF184668">
    <property type="protein sequence ID" value="AGT16557.1"/>
    <property type="molecule type" value="Genomic_DNA"/>
</dbReference>
<keyword evidence="1" id="KW-0805">Transcription regulation</keyword>
<evidence type="ECO:0000256" key="3">
    <source>
        <dbReference type="ARBA" id="ARBA00023163"/>
    </source>
</evidence>
<dbReference type="InterPro" id="IPR006447">
    <property type="entry name" value="Myb_dom_plants"/>
</dbReference>
<evidence type="ECO:0000256" key="4">
    <source>
        <dbReference type="ARBA" id="ARBA00023242"/>
    </source>
</evidence>
<dbReference type="InterPro" id="IPR001005">
    <property type="entry name" value="SANT/Myb"/>
</dbReference>
<dbReference type="Pfam" id="PF14379">
    <property type="entry name" value="Myb_CC_LHEQLE"/>
    <property type="match status" value="1"/>
</dbReference>
<feature type="domain" description="HTH myb-type" evidence="6">
    <location>
        <begin position="273"/>
        <end position="333"/>
    </location>
</feature>
<dbReference type="PANTHER" id="PTHR31499">
    <property type="entry name" value="MYB FAMILY TRANSCRIPTION FACTOR PHL11"/>
    <property type="match status" value="1"/>
</dbReference>
<feature type="region of interest" description="Disordered" evidence="5">
    <location>
        <begin position="147"/>
        <end position="173"/>
    </location>
</feature>
<evidence type="ECO:0000259" key="6">
    <source>
        <dbReference type="PROSITE" id="PS51294"/>
    </source>
</evidence>
<evidence type="ECO:0000256" key="1">
    <source>
        <dbReference type="ARBA" id="ARBA00023015"/>
    </source>
</evidence>
<sequence>MCRHVIIESRNHLQAMNSQSVLAMEQIATPDKTGHASAPSVLFDAKLDHHSLMDGTLASTSQSSNIKTELIRSSSLSRSLSVNLQKRSPESDPDSPQSHVSHPKFSEPMFSNSSTFCTSLFSSSSTKTEPCRQMCTLPFLPHPPKCEQHVSAGQSSSSSLLLSGDTGNGLDEAEQSDDLKDFLDLSGDASDGSFRENNALAFDEQMEFQFLSEQLGIAITDNEKSPHLDDIYGTPPQLSSLPVSSCPTQSIQNLGSPVKVQLSSSQSSSSSATTNKSRLRWTLELHERFLEAVEKLEGPEKATPKGVLKLMKVEGLTIYHVKSHLQKYRLAKYLPGPIEDKKASSEDKKAQSGKSGSDSSKNKNLQVAEALRMQIEVQKQLHEQLEVQRQLQLRIEEHARYLQKILEEQQKAGNVSLKVPTKPQATVSPESTSDERSESEVGTISPRPSKNKNPFVDTECKSPARIKRTKVQVDLENEAPCS</sequence>
<gene>
    <name evidence="7" type="ORF">SHCRBa_005_I10_R_40</name>
</gene>
<keyword evidence="3" id="KW-0804">Transcription</keyword>
<dbReference type="SUPFAM" id="SSF46689">
    <property type="entry name" value="Homeodomain-like"/>
    <property type="match status" value="1"/>
</dbReference>